<dbReference type="SUPFAM" id="SSF52283">
    <property type="entry name" value="Formate/glycerate dehydrogenase catalytic domain-like"/>
    <property type="match status" value="1"/>
</dbReference>
<feature type="binding site" evidence="5">
    <location>
        <position position="242"/>
    </location>
    <ligand>
        <name>NAD(+)</name>
        <dbReference type="ChEBI" id="CHEBI:57540"/>
    </ligand>
</feature>
<comment type="subcellular location">
    <subcellularLocation>
        <location evidence="5">Cytoplasm</location>
    </subcellularLocation>
</comment>
<evidence type="ECO:0000256" key="2">
    <source>
        <dbReference type="ARBA" id="ARBA00023002"/>
    </source>
</evidence>
<evidence type="ECO:0000313" key="9">
    <source>
        <dbReference type="EMBL" id="EFY06138.1"/>
    </source>
</evidence>
<dbReference type="HOGENOM" id="CLU_019796_4_0_6"/>
<feature type="binding site" evidence="5">
    <location>
        <begin position="216"/>
        <end position="218"/>
    </location>
    <ligand>
        <name>NAD(+)</name>
        <dbReference type="ChEBI" id="CHEBI:57540"/>
    </ligand>
</feature>
<dbReference type="UniPathway" id="UPA00244">
    <property type="reaction ID" value="UER00310"/>
</dbReference>
<dbReference type="InterPro" id="IPR036291">
    <property type="entry name" value="NAD(P)-bd_dom_sf"/>
</dbReference>
<evidence type="ECO:0000259" key="8">
    <source>
        <dbReference type="Pfam" id="PF11890"/>
    </source>
</evidence>
<name>E8LMW2_SUCHY</name>
<comment type="similarity">
    <text evidence="5">Belongs to the D-isomer specific 2-hydroxyacid dehydrogenase family. PdxB subfamily.</text>
</comment>
<dbReference type="Pfam" id="PF11890">
    <property type="entry name" value="DUF3410"/>
    <property type="match status" value="1"/>
</dbReference>
<keyword evidence="2 5" id="KW-0560">Oxidoreductase</keyword>
<keyword evidence="3 5" id="KW-0520">NAD</keyword>
<dbReference type="GO" id="GO:0036001">
    <property type="term" value="P:'de novo' pyridoxal 5'-phosphate biosynthetic process"/>
    <property type="evidence" value="ECO:0007669"/>
    <property type="project" value="TreeGrafter"/>
</dbReference>
<dbReference type="HAMAP" id="MF_01825">
    <property type="entry name" value="PdxB"/>
    <property type="match status" value="1"/>
</dbReference>
<comment type="caution">
    <text evidence="9">The sequence shown here is derived from an EMBL/GenBank/DDBJ whole genome shotgun (WGS) entry which is preliminary data.</text>
</comment>
<feature type="active site" evidence="5">
    <location>
        <position position="218"/>
    </location>
</feature>
<dbReference type="PANTHER" id="PTHR42938">
    <property type="entry name" value="FORMATE DEHYDROGENASE 1"/>
    <property type="match status" value="1"/>
</dbReference>
<gene>
    <name evidence="5 9" type="primary">pdxB</name>
    <name evidence="9" type="ORF">HMPREF9444_02110</name>
</gene>
<dbReference type="InterPro" id="IPR006140">
    <property type="entry name" value="D-isomer_DH_NAD-bd"/>
</dbReference>
<dbReference type="InterPro" id="IPR038251">
    <property type="entry name" value="PdxB_dimer_sf"/>
</dbReference>
<sequence length="386" mass="43179">MLKYFADKRNMKILVDSAMPNAMEVFSPYGEVVLKPGRDIAGDDLKDIDALMIRSVTKVDRELLAHAAKLRFIGTATAGCDHVDEELLKQLKIGFASAPGANKESVGDYILSVLLVFAQRYDLKLDGMSIGVVGCGNTGSEVIKKAHALNMRVVKRDPPLFAAGQKEYGASLEECLNCDFTTFHVPLIKEGKYKTYHLIDESALQTKIGKGFLINASRGPVLDNKALLTLFEKGEKLRVWLDVFEGEPDISYKKLIPFLEGATAHIAGYSYESKRRAAYMLAVSMCKYLNIPLKSSFIVPLPEFSELDIGRIDSLDRDLISRLVFSIYDVRRDSYLFKNRCVDGKSFDALRKNYRERRELSSLTLQNVPIEYKETLKGLGFSLSGD</sequence>
<keyword evidence="10" id="KW-1185">Reference proteome</keyword>
<comment type="subunit">
    <text evidence="5">Homodimer.</text>
</comment>
<reference evidence="9 10" key="1">
    <citation type="submission" date="2011-01" db="EMBL/GenBank/DDBJ databases">
        <authorList>
            <person name="Weinstock G."/>
            <person name="Sodergren E."/>
            <person name="Clifton S."/>
            <person name="Fulton L."/>
            <person name="Fulton B."/>
            <person name="Courtney L."/>
            <person name="Fronick C."/>
            <person name="Harrison M."/>
            <person name="Strong C."/>
            <person name="Farmer C."/>
            <person name="Delahaunty K."/>
            <person name="Markovic C."/>
            <person name="Hall O."/>
            <person name="Minx P."/>
            <person name="Tomlinson C."/>
            <person name="Mitreva M."/>
            <person name="Hou S."/>
            <person name="Chen J."/>
            <person name="Wollam A."/>
            <person name="Pepin K.H."/>
            <person name="Johnson M."/>
            <person name="Bhonagiri V."/>
            <person name="Zhang X."/>
            <person name="Suruliraj S."/>
            <person name="Warren W."/>
            <person name="Chinwalla A."/>
            <person name="Mardis E.R."/>
            <person name="Wilson R.K."/>
        </authorList>
    </citation>
    <scope>NUCLEOTIDE SEQUENCE [LARGE SCALE GENOMIC DNA]</scope>
    <source>
        <strain evidence="10">DSM 22608 / JCM 16073 / KCTC 15190 / YIT 12066</strain>
    </source>
</reference>
<evidence type="ECO:0000256" key="1">
    <source>
        <dbReference type="ARBA" id="ARBA00022490"/>
    </source>
</evidence>
<feature type="domain" description="D-isomer specific 2-hydroxyacid dehydrogenase NAD-binding" evidence="7">
    <location>
        <begin position="123"/>
        <end position="255"/>
    </location>
</feature>
<dbReference type="EMBL" id="AEVO01000150">
    <property type="protein sequence ID" value="EFY06138.1"/>
    <property type="molecule type" value="Genomic_DNA"/>
</dbReference>
<feature type="domain" description="Erythronate-4-phosphate dehydrogenase dimerisation" evidence="8">
    <location>
        <begin position="300"/>
        <end position="380"/>
    </location>
</feature>
<dbReference type="InterPro" id="IPR020921">
    <property type="entry name" value="Erythronate-4-P_DHase"/>
</dbReference>
<dbReference type="EC" id="1.1.1.290" evidence="5"/>
<dbReference type="STRING" id="762983.HMPREF9444_02110"/>
<dbReference type="Proteomes" id="UP000018458">
    <property type="component" value="Unassembled WGS sequence"/>
</dbReference>
<comment type="caution">
    <text evidence="5">Lacks conserved residue(s) required for the propagation of feature annotation.</text>
</comment>
<dbReference type="GO" id="GO:0008615">
    <property type="term" value="P:pyridoxine biosynthetic process"/>
    <property type="evidence" value="ECO:0007669"/>
    <property type="project" value="UniProtKB-UniRule"/>
</dbReference>
<dbReference type="PANTHER" id="PTHR42938:SF9">
    <property type="entry name" value="FORMATE DEHYDROGENASE 1"/>
    <property type="match status" value="1"/>
</dbReference>
<dbReference type="Gene3D" id="3.40.50.720">
    <property type="entry name" value="NAD(P)-binding Rossmann-like Domain"/>
    <property type="match status" value="2"/>
</dbReference>
<dbReference type="InterPro" id="IPR024531">
    <property type="entry name" value="Erythronate-4-P_DHase_dimer"/>
</dbReference>
<evidence type="ECO:0000256" key="5">
    <source>
        <dbReference type="HAMAP-Rule" id="MF_01825"/>
    </source>
</evidence>
<proteinExistence type="inferred from homology"/>
<feature type="active site" evidence="5">
    <location>
        <position position="247"/>
    </location>
</feature>
<feature type="domain" description="D-isomer specific 2-hydroxyacid dehydrogenase catalytic" evidence="6">
    <location>
        <begin position="15"/>
        <end position="290"/>
    </location>
</feature>
<evidence type="ECO:0000313" key="10">
    <source>
        <dbReference type="Proteomes" id="UP000018458"/>
    </source>
</evidence>
<evidence type="ECO:0000256" key="3">
    <source>
        <dbReference type="ARBA" id="ARBA00023027"/>
    </source>
</evidence>
<organism evidence="9 10">
    <name type="scientific">Succinatimonas hippei (strain DSM 22608 / JCM 16073 / KCTC 15190 / YIT 12066)</name>
    <dbReference type="NCBI Taxonomy" id="762983"/>
    <lineage>
        <taxon>Bacteria</taxon>
        <taxon>Pseudomonadati</taxon>
        <taxon>Pseudomonadota</taxon>
        <taxon>Gammaproteobacteria</taxon>
        <taxon>Aeromonadales</taxon>
        <taxon>Succinivibrionaceae</taxon>
        <taxon>Succinatimonas</taxon>
    </lineage>
</organism>
<feature type="binding site" evidence="5">
    <location>
        <position position="269"/>
    </location>
    <ligand>
        <name>substrate</name>
    </ligand>
</feature>
<feature type="binding site" evidence="5">
    <location>
        <position position="157"/>
    </location>
    <ligand>
        <name>NAD(+)</name>
        <dbReference type="ChEBI" id="CHEBI:57540"/>
    </ligand>
</feature>
<dbReference type="GO" id="GO:0046983">
    <property type="term" value="F:protein dimerization activity"/>
    <property type="evidence" value="ECO:0007669"/>
    <property type="project" value="InterPro"/>
</dbReference>
<dbReference type="GO" id="GO:0005829">
    <property type="term" value="C:cytosol"/>
    <property type="evidence" value="ECO:0007669"/>
    <property type="project" value="TreeGrafter"/>
</dbReference>
<dbReference type="Pfam" id="PF00389">
    <property type="entry name" value="2-Hacid_dh"/>
    <property type="match status" value="1"/>
</dbReference>
<dbReference type="Gene3D" id="3.30.1370.170">
    <property type="match status" value="1"/>
</dbReference>
<dbReference type="SUPFAM" id="SSF51735">
    <property type="entry name" value="NAD(P)-binding Rossmann-fold domains"/>
    <property type="match status" value="1"/>
</dbReference>
<protein>
    <recommendedName>
        <fullName evidence="5">Erythronate-4-phosphate dehydrogenase</fullName>
        <ecNumber evidence="5">1.1.1.290</ecNumber>
    </recommendedName>
</protein>
<feature type="binding site" evidence="5">
    <location>
        <position position="268"/>
    </location>
    <ligand>
        <name>NAD(+)</name>
        <dbReference type="ChEBI" id="CHEBI:57540"/>
    </ligand>
</feature>
<comment type="pathway">
    <text evidence="5">Cofactor biosynthesis; pyridoxine 5'-phosphate biosynthesis; pyridoxine 5'-phosphate from D-erythrose 4-phosphate: step 2/5.</text>
</comment>
<dbReference type="GO" id="GO:0033711">
    <property type="term" value="F:4-phosphoerythronate dehydrogenase activity"/>
    <property type="evidence" value="ECO:0007669"/>
    <property type="project" value="UniProtKB-EC"/>
</dbReference>
<comment type="function">
    <text evidence="5">Catalyzes the oxidation of erythronate-4-phosphate to 3-hydroxy-2-oxo-4-phosphonooxybutanoate.</text>
</comment>
<evidence type="ECO:0000259" key="7">
    <source>
        <dbReference type="Pfam" id="PF02826"/>
    </source>
</evidence>
<evidence type="ECO:0000259" key="6">
    <source>
        <dbReference type="Pfam" id="PF00389"/>
    </source>
</evidence>
<accession>E8LMW2</accession>
<keyword evidence="1 5" id="KW-0963">Cytoplasm</keyword>
<feature type="active site" description="Proton donor" evidence="5">
    <location>
        <position position="265"/>
    </location>
</feature>
<dbReference type="Pfam" id="PF02826">
    <property type="entry name" value="2-Hacid_dh_C"/>
    <property type="match status" value="1"/>
</dbReference>
<dbReference type="InterPro" id="IPR006139">
    <property type="entry name" value="D-isomer_2_OHA_DH_cat_dom"/>
</dbReference>
<feature type="binding site" evidence="5">
    <location>
        <position position="77"/>
    </location>
    <ligand>
        <name>substrate</name>
    </ligand>
</feature>
<feature type="binding site" evidence="5">
    <location>
        <position position="55"/>
    </location>
    <ligand>
        <name>substrate</name>
    </ligand>
</feature>
<evidence type="ECO:0000256" key="4">
    <source>
        <dbReference type="ARBA" id="ARBA00023096"/>
    </source>
</evidence>
<dbReference type="CDD" id="cd12158">
    <property type="entry name" value="ErythrP_dh"/>
    <property type="match status" value="1"/>
</dbReference>
<dbReference type="eggNOG" id="COG0111">
    <property type="taxonomic scope" value="Bacteria"/>
</dbReference>
<comment type="catalytic activity">
    <reaction evidence="5">
        <text>4-phospho-D-erythronate + NAD(+) = (R)-3-hydroxy-2-oxo-4-phosphooxybutanoate + NADH + H(+)</text>
        <dbReference type="Rhea" id="RHEA:18829"/>
        <dbReference type="ChEBI" id="CHEBI:15378"/>
        <dbReference type="ChEBI" id="CHEBI:57540"/>
        <dbReference type="ChEBI" id="CHEBI:57945"/>
        <dbReference type="ChEBI" id="CHEBI:58538"/>
        <dbReference type="ChEBI" id="CHEBI:58766"/>
        <dbReference type="EC" id="1.1.1.290"/>
    </reaction>
</comment>
<dbReference type="GO" id="GO:0051287">
    <property type="term" value="F:NAD binding"/>
    <property type="evidence" value="ECO:0007669"/>
    <property type="project" value="InterPro"/>
</dbReference>
<keyword evidence="4 5" id="KW-0664">Pyridoxine biosynthesis</keyword>
<dbReference type="AlphaFoldDB" id="E8LMW2"/>